<proteinExistence type="predicted"/>
<dbReference type="Gene3D" id="1.10.10.60">
    <property type="entry name" value="Homeodomain-like"/>
    <property type="match status" value="1"/>
</dbReference>
<evidence type="ECO:0000259" key="4">
    <source>
        <dbReference type="PROSITE" id="PS01124"/>
    </source>
</evidence>
<dbReference type="InterPro" id="IPR018060">
    <property type="entry name" value="HTH_AraC"/>
</dbReference>
<dbReference type="InterPro" id="IPR009057">
    <property type="entry name" value="Homeodomain-like_sf"/>
</dbReference>
<dbReference type="PROSITE" id="PS01124">
    <property type="entry name" value="HTH_ARAC_FAMILY_2"/>
    <property type="match status" value="1"/>
</dbReference>
<dbReference type="SMART" id="SM00342">
    <property type="entry name" value="HTH_ARAC"/>
    <property type="match status" value="1"/>
</dbReference>
<protein>
    <submittedName>
        <fullName evidence="6">AraC-type DNA-binding protein</fullName>
    </submittedName>
</protein>
<dbReference type="PRINTS" id="PR00032">
    <property type="entry name" value="HTHARAC"/>
</dbReference>
<evidence type="ECO:0000313" key="5">
    <source>
        <dbReference type="EMBL" id="SDB79054.1"/>
    </source>
</evidence>
<dbReference type="PANTHER" id="PTHR43280:SF32">
    <property type="entry name" value="TRANSCRIPTIONAL REGULATORY PROTEIN"/>
    <property type="match status" value="1"/>
</dbReference>
<evidence type="ECO:0000256" key="2">
    <source>
        <dbReference type="ARBA" id="ARBA00023125"/>
    </source>
</evidence>
<sequence>MSQKRESMDIQSVPKIGISSVVHSKHIDADHIDVMDNDIALFDTESVISLYNGPTKLEVLTVGLCLEGTGAFNISLREFELSPGLMVIALPSQIIEQRCFSPDFKGIFFAVSKNMLEVLPKIGNVLSLFLYLKDYPCLALHSHEQEVVKEYHMFIRKRLRNKEGVYRKEVVMGLMQGFFFELYNILNNHVPANTVTVKNKSRKEYIFERFYEFLVESYQSERSVKFYADQLCLTPKHLSGVVKEVSGKTVGEWIDELVILEAKALLNSSSMNIQEIADRLNFANQSFFGKYFKHYTGMSPKEYRKSR</sequence>
<evidence type="ECO:0000313" key="6">
    <source>
        <dbReference type="EMBL" id="SDI58207.1"/>
    </source>
</evidence>
<dbReference type="EMBL" id="FNDO01000056">
    <property type="protein sequence ID" value="SDI58207.1"/>
    <property type="molecule type" value="Genomic_DNA"/>
</dbReference>
<dbReference type="Pfam" id="PF12833">
    <property type="entry name" value="HTH_18"/>
    <property type="match status" value="1"/>
</dbReference>
<dbReference type="AlphaFoldDB" id="A0A1G8LRU2"/>
<keyword evidence="2 6" id="KW-0238">DNA-binding</keyword>
<feature type="domain" description="HTH araC/xylS-type" evidence="4">
    <location>
        <begin position="208"/>
        <end position="306"/>
    </location>
</feature>
<reference evidence="7 8" key="1">
    <citation type="submission" date="2016-10" db="EMBL/GenBank/DDBJ databases">
        <authorList>
            <person name="de Groot N.N."/>
        </authorList>
    </citation>
    <scope>NUCLEOTIDE SEQUENCE [LARGE SCALE GENOMIC DNA]</scope>
    <source>
        <strain evidence="5 8">NLAE-zl-C500</strain>
        <strain evidence="6 7">NLAE-zl-C57</strain>
    </source>
</reference>
<organism evidence="6 7">
    <name type="scientific">Bacteroides ovatus</name>
    <dbReference type="NCBI Taxonomy" id="28116"/>
    <lineage>
        <taxon>Bacteria</taxon>
        <taxon>Pseudomonadati</taxon>
        <taxon>Bacteroidota</taxon>
        <taxon>Bacteroidia</taxon>
        <taxon>Bacteroidales</taxon>
        <taxon>Bacteroidaceae</taxon>
        <taxon>Bacteroides</taxon>
    </lineage>
</organism>
<evidence type="ECO:0000313" key="7">
    <source>
        <dbReference type="Proteomes" id="UP000181870"/>
    </source>
</evidence>
<evidence type="ECO:0000313" key="8">
    <source>
        <dbReference type="Proteomes" id="UP000183670"/>
    </source>
</evidence>
<keyword evidence="3" id="KW-0804">Transcription</keyword>
<dbReference type="GO" id="GO:0003700">
    <property type="term" value="F:DNA-binding transcription factor activity"/>
    <property type="evidence" value="ECO:0007669"/>
    <property type="project" value="InterPro"/>
</dbReference>
<gene>
    <name evidence="5" type="ORF">SAMN05192581_105923</name>
    <name evidence="6" type="ORF">SAMN05192582_10567</name>
</gene>
<accession>A0A1G8LRU2</accession>
<evidence type="ECO:0000256" key="3">
    <source>
        <dbReference type="ARBA" id="ARBA00023163"/>
    </source>
</evidence>
<dbReference type="EMBL" id="FMYE01000059">
    <property type="protein sequence ID" value="SDB79054.1"/>
    <property type="molecule type" value="Genomic_DNA"/>
</dbReference>
<dbReference type="GO" id="GO:0043565">
    <property type="term" value="F:sequence-specific DNA binding"/>
    <property type="evidence" value="ECO:0007669"/>
    <property type="project" value="InterPro"/>
</dbReference>
<keyword evidence="1" id="KW-0805">Transcription regulation</keyword>
<dbReference type="Proteomes" id="UP000181870">
    <property type="component" value="Unassembled WGS sequence"/>
</dbReference>
<evidence type="ECO:0000256" key="1">
    <source>
        <dbReference type="ARBA" id="ARBA00023015"/>
    </source>
</evidence>
<dbReference type="SUPFAM" id="SSF46689">
    <property type="entry name" value="Homeodomain-like"/>
    <property type="match status" value="1"/>
</dbReference>
<dbReference type="InterPro" id="IPR020449">
    <property type="entry name" value="Tscrpt_reg_AraC-type_HTH"/>
</dbReference>
<dbReference type="Proteomes" id="UP000183670">
    <property type="component" value="Unassembled WGS sequence"/>
</dbReference>
<dbReference type="PANTHER" id="PTHR43280">
    <property type="entry name" value="ARAC-FAMILY TRANSCRIPTIONAL REGULATOR"/>
    <property type="match status" value="1"/>
</dbReference>
<name>A0A1G8LRU2_BACOV</name>